<dbReference type="PANTHER" id="PTHR34989:SF1">
    <property type="entry name" value="PROTEIN HDED"/>
    <property type="match status" value="1"/>
</dbReference>
<evidence type="ECO:0008006" key="4">
    <source>
        <dbReference type="Google" id="ProtNLM"/>
    </source>
</evidence>
<dbReference type="PANTHER" id="PTHR34989">
    <property type="entry name" value="PROTEIN HDED"/>
    <property type="match status" value="1"/>
</dbReference>
<dbReference type="EMBL" id="BAAAYN010000006">
    <property type="protein sequence ID" value="GAA3383631.1"/>
    <property type="molecule type" value="Genomic_DNA"/>
</dbReference>
<name>A0ABP6SSR5_9ACTN</name>
<dbReference type="InterPro" id="IPR005325">
    <property type="entry name" value="DUF308_memb"/>
</dbReference>
<feature type="transmembrane region" description="Helical" evidence="1">
    <location>
        <begin position="164"/>
        <end position="188"/>
    </location>
</feature>
<gene>
    <name evidence="2" type="ORF">GCM10020369_10260</name>
</gene>
<organism evidence="2 3">
    <name type="scientific">Cryptosporangium minutisporangium</name>
    <dbReference type="NCBI Taxonomy" id="113569"/>
    <lineage>
        <taxon>Bacteria</taxon>
        <taxon>Bacillati</taxon>
        <taxon>Actinomycetota</taxon>
        <taxon>Actinomycetes</taxon>
        <taxon>Cryptosporangiales</taxon>
        <taxon>Cryptosporangiaceae</taxon>
        <taxon>Cryptosporangium</taxon>
    </lineage>
</organism>
<sequence length="193" mass="20189">MTYDTEHRADRISGNSADSFRAWNWVQLAAGIVTIVLGIVAFAWPDATLRVVAFLFGLNLLATGVSRTALMFFTTGTPLLHRILGIIFGVFVAIVGILCMRNVTGSLALLLVIVAIGWLLDGLAAIVLAVGSGGPAKGWRIALGVGAMIASIALLVWPGLSLTAFLYIGATTLIVLGVGLTYVAIAALRTRPA</sequence>
<feature type="transmembrane region" description="Helical" evidence="1">
    <location>
        <begin position="138"/>
        <end position="157"/>
    </location>
</feature>
<dbReference type="Proteomes" id="UP001501676">
    <property type="component" value="Unassembled WGS sequence"/>
</dbReference>
<keyword evidence="1" id="KW-0812">Transmembrane</keyword>
<dbReference type="InterPro" id="IPR052712">
    <property type="entry name" value="Acid_resist_chaperone_HdeD"/>
</dbReference>
<reference evidence="3" key="1">
    <citation type="journal article" date="2019" name="Int. J. Syst. Evol. Microbiol.">
        <title>The Global Catalogue of Microorganisms (GCM) 10K type strain sequencing project: providing services to taxonomists for standard genome sequencing and annotation.</title>
        <authorList>
            <consortium name="The Broad Institute Genomics Platform"/>
            <consortium name="The Broad Institute Genome Sequencing Center for Infectious Disease"/>
            <person name="Wu L."/>
            <person name="Ma J."/>
        </authorList>
    </citation>
    <scope>NUCLEOTIDE SEQUENCE [LARGE SCALE GENOMIC DNA]</scope>
    <source>
        <strain evidence="3">JCM 9458</strain>
    </source>
</reference>
<evidence type="ECO:0000313" key="3">
    <source>
        <dbReference type="Proteomes" id="UP001501676"/>
    </source>
</evidence>
<keyword evidence="3" id="KW-1185">Reference proteome</keyword>
<feature type="transmembrane region" description="Helical" evidence="1">
    <location>
        <begin position="51"/>
        <end position="73"/>
    </location>
</feature>
<feature type="transmembrane region" description="Helical" evidence="1">
    <location>
        <begin position="79"/>
        <end position="100"/>
    </location>
</feature>
<evidence type="ECO:0000313" key="2">
    <source>
        <dbReference type="EMBL" id="GAA3383631.1"/>
    </source>
</evidence>
<proteinExistence type="predicted"/>
<keyword evidence="1" id="KW-1133">Transmembrane helix</keyword>
<protein>
    <recommendedName>
        <fullName evidence="4">HdeD family acid-resistance protein</fullName>
    </recommendedName>
</protein>
<feature type="transmembrane region" description="Helical" evidence="1">
    <location>
        <begin position="25"/>
        <end position="44"/>
    </location>
</feature>
<comment type="caution">
    <text evidence="2">The sequence shown here is derived from an EMBL/GenBank/DDBJ whole genome shotgun (WGS) entry which is preliminary data.</text>
</comment>
<evidence type="ECO:0000256" key="1">
    <source>
        <dbReference type="SAM" id="Phobius"/>
    </source>
</evidence>
<dbReference type="Pfam" id="PF03729">
    <property type="entry name" value="DUF308"/>
    <property type="match status" value="2"/>
</dbReference>
<feature type="transmembrane region" description="Helical" evidence="1">
    <location>
        <begin position="107"/>
        <end position="132"/>
    </location>
</feature>
<dbReference type="RefSeq" id="WP_345726789.1">
    <property type="nucleotide sequence ID" value="NZ_BAAAYN010000006.1"/>
</dbReference>
<keyword evidence="1" id="KW-0472">Membrane</keyword>
<accession>A0ABP6SSR5</accession>